<evidence type="ECO:0000313" key="2">
    <source>
        <dbReference type="EMBL" id="MDI5949802.1"/>
    </source>
</evidence>
<dbReference type="Proteomes" id="UP001228643">
    <property type="component" value="Unassembled WGS sequence"/>
</dbReference>
<feature type="chain" id="PRO_5043409152" description="Tail fiber protein" evidence="1">
    <location>
        <begin position="19"/>
        <end position="251"/>
    </location>
</feature>
<sequence length="251" mass="26649">MKYFFYSILIFSSLLTQAQVGIGTTDPQATLDIREPNPSSPTVAAGIAIPQVNTLPTSGNRAGQLIYLTVTNLYYYYNGSSWYSLQNQIYTFGDVKYGYAATDHFGWVLLNGRLKSTLTASQQTAATSLGIGTNLPDIQDKSIIGVSATKALNTVGGSSSPVTIAQNQLPNVTLTTSSDGAHIHKAGKATNYLLGIGFSQNLSPSATGDDEDTSSAGTHNHTAYLNGNVTQQSLSIQNSYLALNGFIYLGL</sequence>
<comment type="caution">
    <text evidence="2">The sequence shown here is derived from an EMBL/GenBank/DDBJ whole genome shotgun (WGS) entry which is preliminary data.</text>
</comment>
<reference evidence="2 3" key="1">
    <citation type="submission" date="2023-04" db="EMBL/GenBank/DDBJ databases">
        <title>Two novel species of Flavobacterium.</title>
        <authorList>
            <person name="Liu Q."/>
            <person name="Xin Y.-H."/>
        </authorList>
    </citation>
    <scope>NUCLEOTIDE SEQUENCE [LARGE SCALE GENOMIC DNA]</scope>
    <source>
        <strain evidence="2 3">LB2P87</strain>
    </source>
</reference>
<keyword evidence="1" id="KW-0732">Signal</keyword>
<evidence type="ECO:0000256" key="1">
    <source>
        <dbReference type="SAM" id="SignalP"/>
    </source>
</evidence>
<dbReference type="RefSeq" id="WP_282716094.1">
    <property type="nucleotide sequence ID" value="NZ_JASCRX010000006.1"/>
</dbReference>
<evidence type="ECO:0008006" key="4">
    <source>
        <dbReference type="Google" id="ProtNLM"/>
    </source>
</evidence>
<dbReference type="AlphaFoldDB" id="A0AAW6TRR5"/>
<gene>
    <name evidence="2" type="ORF">QLS97_09090</name>
</gene>
<name>A0AAW6TRR5_9FLAO</name>
<feature type="signal peptide" evidence="1">
    <location>
        <begin position="1"/>
        <end position="18"/>
    </location>
</feature>
<protein>
    <recommendedName>
        <fullName evidence="4">Tail fiber protein</fullName>
    </recommendedName>
</protein>
<keyword evidence="3" id="KW-1185">Reference proteome</keyword>
<dbReference type="EMBL" id="JASCRY010000002">
    <property type="protein sequence ID" value="MDI5949802.1"/>
    <property type="molecule type" value="Genomic_DNA"/>
</dbReference>
<organism evidence="2 3">
    <name type="scientific">Flavobacterium yafengii</name>
    <dbReference type="NCBI Taxonomy" id="3041253"/>
    <lineage>
        <taxon>Bacteria</taxon>
        <taxon>Pseudomonadati</taxon>
        <taxon>Bacteroidota</taxon>
        <taxon>Flavobacteriia</taxon>
        <taxon>Flavobacteriales</taxon>
        <taxon>Flavobacteriaceae</taxon>
        <taxon>Flavobacterium</taxon>
    </lineage>
</organism>
<evidence type="ECO:0000313" key="3">
    <source>
        <dbReference type="Proteomes" id="UP001228643"/>
    </source>
</evidence>
<proteinExistence type="predicted"/>
<accession>A0AAW6TRR5</accession>